<evidence type="ECO:0000259" key="6">
    <source>
        <dbReference type="PROSITE" id="PS50977"/>
    </source>
</evidence>
<evidence type="ECO:0000313" key="8">
    <source>
        <dbReference type="Proteomes" id="UP000242444"/>
    </source>
</evidence>
<keyword evidence="2 4" id="KW-0238">DNA-binding</keyword>
<keyword evidence="3" id="KW-0804">Transcription</keyword>
<dbReference type="SUPFAM" id="SSF48498">
    <property type="entry name" value="Tetracyclin repressor-like, C-terminal domain"/>
    <property type="match status" value="1"/>
</dbReference>
<dbReference type="PROSITE" id="PS50977">
    <property type="entry name" value="HTH_TETR_2"/>
    <property type="match status" value="1"/>
</dbReference>
<sequence>MAAGTDPSKAPRRPWRGVGADERQSRRREQLIDAAFAVLGAEGAAAVTMRGVCREAKLTERYFYENFASRADLLVAVLEATTASARDTLIASLDEGPSEFHALIRHAVRAFTGFVTADPRRGRVLFVESMAAPELTTRAIELVDEFTVTIAGALRGSRPGGDDLDVELNSQAVFGALAFLYQVWLERRVALPVDRFVEHVSQVIEHLGQASSAPAGG</sequence>
<dbReference type="Gene3D" id="1.10.357.10">
    <property type="entry name" value="Tetracycline Repressor, domain 2"/>
    <property type="match status" value="1"/>
</dbReference>
<keyword evidence="8" id="KW-1185">Reference proteome</keyword>
<dbReference type="EMBL" id="NKYE01000002">
    <property type="protein sequence ID" value="OZM74457.1"/>
    <property type="molecule type" value="Genomic_DNA"/>
</dbReference>
<dbReference type="GO" id="GO:0003700">
    <property type="term" value="F:DNA-binding transcription factor activity"/>
    <property type="evidence" value="ECO:0007669"/>
    <property type="project" value="TreeGrafter"/>
</dbReference>
<gene>
    <name evidence="7" type="ORF">CFN78_04890</name>
</gene>
<evidence type="ECO:0000256" key="2">
    <source>
        <dbReference type="ARBA" id="ARBA00023125"/>
    </source>
</evidence>
<dbReference type="PANTHER" id="PTHR30055:SF234">
    <property type="entry name" value="HTH-TYPE TRANSCRIPTIONAL REGULATOR BETI"/>
    <property type="match status" value="1"/>
</dbReference>
<accession>A0A263DAA0</accession>
<proteinExistence type="predicted"/>
<evidence type="ECO:0000256" key="5">
    <source>
        <dbReference type="SAM" id="MobiDB-lite"/>
    </source>
</evidence>
<evidence type="ECO:0000256" key="1">
    <source>
        <dbReference type="ARBA" id="ARBA00023015"/>
    </source>
</evidence>
<dbReference type="Pfam" id="PF00440">
    <property type="entry name" value="TetR_N"/>
    <property type="match status" value="1"/>
</dbReference>
<keyword evidence="1" id="KW-0805">Transcription regulation</keyword>
<organism evidence="7 8">
    <name type="scientific">Amycolatopsis antarctica</name>
    <dbReference type="NCBI Taxonomy" id="1854586"/>
    <lineage>
        <taxon>Bacteria</taxon>
        <taxon>Bacillati</taxon>
        <taxon>Actinomycetota</taxon>
        <taxon>Actinomycetes</taxon>
        <taxon>Pseudonocardiales</taxon>
        <taxon>Pseudonocardiaceae</taxon>
        <taxon>Amycolatopsis</taxon>
    </lineage>
</organism>
<comment type="caution">
    <text evidence="7">The sequence shown here is derived from an EMBL/GenBank/DDBJ whole genome shotgun (WGS) entry which is preliminary data.</text>
</comment>
<evidence type="ECO:0000256" key="3">
    <source>
        <dbReference type="ARBA" id="ARBA00023163"/>
    </source>
</evidence>
<dbReference type="Proteomes" id="UP000242444">
    <property type="component" value="Unassembled WGS sequence"/>
</dbReference>
<dbReference type="SUPFAM" id="SSF46689">
    <property type="entry name" value="Homeodomain-like"/>
    <property type="match status" value="1"/>
</dbReference>
<name>A0A263DAA0_9PSEU</name>
<evidence type="ECO:0000313" key="7">
    <source>
        <dbReference type="EMBL" id="OZM74457.1"/>
    </source>
</evidence>
<evidence type="ECO:0000256" key="4">
    <source>
        <dbReference type="PROSITE-ProRule" id="PRU00335"/>
    </source>
</evidence>
<dbReference type="InterPro" id="IPR001647">
    <property type="entry name" value="HTH_TetR"/>
</dbReference>
<dbReference type="GO" id="GO:0000976">
    <property type="term" value="F:transcription cis-regulatory region binding"/>
    <property type="evidence" value="ECO:0007669"/>
    <property type="project" value="TreeGrafter"/>
</dbReference>
<dbReference type="InterPro" id="IPR009057">
    <property type="entry name" value="Homeodomain-like_sf"/>
</dbReference>
<reference evidence="7 8" key="1">
    <citation type="submission" date="2017-07" db="EMBL/GenBank/DDBJ databases">
        <title>Amycolatopsis antarcticus sp. nov., isolated from the surface of an Antarcticus brown macroalga.</title>
        <authorList>
            <person name="Wang J."/>
            <person name="Leiva S."/>
            <person name="Huang J."/>
            <person name="Huang Y."/>
        </authorList>
    </citation>
    <scope>NUCLEOTIDE SEQUENCE [LARGE SCALE GENOMIC DNA]</scope>
    <source>
        <strain evidence="7 8">AU-G6</strain>
    </source>
</reference>
<dbReference type="InParanoid" id="A0A263DAA0"/>
<feature type="domain" description="HTH tetR-type" evidence="6">
    <location>
        <begin position="25"/>
        <end position="85"/>
    </location>
</feature>
<dbReference type="InterPro" id="IPR036271">
    <property type="entry name" value="Tet_transcr_reg_TetR-rel_C_sf"/>
</dbReference>
<dbReference type="InterPro" id="IPR050109">
    <property type="entry name" value="HTH-type_TetR-like_transc_reg"/>
</dbReference>
<dbReference type="OrthoDB" id="3783612at2"/>
<feature type="region of interest" description="Disordered" evidence="5">
    <location>
        <begin position="1"/>
        <end position="26"/>
    </location>
</feature>
<dbReference type="RefSeq" id="WP_094861355.1">
    <property type="nucleotide sequence ID" value="NZ_NKYE01000002.1"/>
</dbReference>
<dbReference type="AlphaFoldDB" id="A0A263DAA0"/>
<feature type="DNA-binding region" description="H-T-H motif" evidence="4">
    <location>
        <begin position="48"/>
        <end position="67"/>
    </location>
</feature>
<dbReference type="PANTHER" id="PTHR30055">
    <property type="entry name" value="HTH-TYPE TRANSCRIPTIONAL REGULATOR RUTR"/>
    <property type="match status" value="1"/>
</dbReference>
<protein>
    <submittedName>
        <fullName evidence="7">TetR family transcriptional regulator</fullName>
    </submittedName>
</protein>